<keyword evidence="2" id="KW-0805">Transcription regulation</keyword>
<name>A0A8J4FV88_9CHLO</name>
<dbReference type="OrthoDB" id="533590at2759"/>
<comment type="similarity">
    <text evidence="1">Belongs to the mTERF family.</text>
</comment>
<evidence type="ECO:0000256" key="3">
    <source>
        <dbReference type="ARBA" id="ARBA00022946"/>
    </source>
</evidence>
<keyword evidence="2" id="KW-0806">Transcription termination</keyword>
<evidence type="ECO:0000313" key="5">
    <source>
        <dbReference type="Proteomes" id="UP000747110"/>
    </source>
</evidence>
<comment type="caution">
    <text evidence="4">The sequence shown here is derived from an EMBL/GenBank/DDBJ whole genome shotgun (WGS) entry which is preliminary data.</text>
</comment>
<dbReference type="Proteomes" id="UP000747110">
    <property type="component" value="Unassembled WGS sequence"/>
</dbReference>
<dbReference type="EMBL" id="BNCP01000039">
    <property type="protein sequence ID" value="GIL87396.1"/>
    <property type="molecule type" value="Genomic_DNA"/>
</dbReference>
<protein>
    <submittedName>
        <fullName evidence="4">Uncharacterized protein</fullName>
    </submittedName>
</protein>
<keyword evidence="2" id="KW-0804">Transcription</keyword>
<dbReference type="InterPro" id="IPR003690">
    <property type="entry name" value="MTERF"/>
</dbReference>
<organism evidence="4 5">
    <name type="scientific">Volvox reticuliferus</name>
    <dbReference type="NCBI Taxonomy" id="1737510"/>
    <lineage>
        <taxon>Eukaryota</taxon>
        <taxon>Viridiplantae</taxon>
        <taxon>Chlorophyta</taxon>
        <taxon>core chlorophytes</taxon>
        <taxon>Chlorophyceae</taxon>
        <taxon>CS clade</taxon>
        <taxon>Chlamydomonadales</taxon>
        <taxon>Volvocaceae</taxon>
        <taxon>Volvox</taxon>
    </lineage>
</organism>
<reference evidence="4" key="1">
    <citation type="journal article" date="2021" name="Proc. Natl. Acad. Sci. U.S.A.">
        <title>Three genomes in the algal genus Volvox reveal the fate of a haploid sex-determining region after a transition to homothallism.</title>
        <authorList>
            <person name="Yamamoto K."/>
            <person name="Hamaji T."/>
            <person name="Kawai-Toyooka H."/>
            <person name="Matsuzaki R."/>
            <person name="Takahashi F."/>
            <person name="Nishimura Y."/>
            <person name="Kawachi M."/>
            <person name="Noguchi H."/>
            <person name="Minakuchi Y."/>
            <person name="Umen J.G."/>
            <person name="Toyoda A."/>
            <person name="Nozaki H."/>
        </authorList>
    </citation>
    <scope>NUCLEOTIDE SEQUENCE</scope>
    <source>
        <strain evidence="4">NIES-3786</strain>
    </source>
</reference>
<dbReference type="SMART" id="SM00733">
    <property type="entry name" value="Mterf"/>
    <property type="match status" value="5"/>
</dbReference>
<dbReference type="PANTHER" id="PTHR13068">
    <property type="entry name" value="CGI-12 PROTEIN-RELATED"/>
    <property type="match status" value="1"/>
</dbReference>
<dbReference type="Pfam" id="PF02536">
    <property type="entry name" value="mTERF"/>
    <property type="match status" value="1"/>
</dbReference>
<dbReference type="GO" id="GO:0006353">
    <property type="term" value="P:DNA-templated transcription termination"/>
    <property type="evidence" value="ECO:0007669"/>
    <property type="project" value="UniProtKB-KW"/>
</dbReference>
<evidence type="ECO:0000256" key="1">
    <source>
        <dbReference type="ARBA" id="ARBA00007692"/>
    </source>
</evidence>
<evidence type="ECO:0000313" key="4">
    <source>
        <dbReference type="EMBL" id="GIL87396.1"/>
    </source>
</evidence>
<dbReference type="AlphaFoldDB" id="A0A8J4FV88"/>
<gene>
    <name evidence="4" type="ORF">Vretifemale_15523</name>
</gene>
<dbReference type="InterPro" id="IPR038538">
    <property type="entry name" value="MTERF_sf"/>
</dbReference>
<keyword evidence="3" id="KW-0809">Transit peptide</keyword>
<dbReference type="GO" id="GO:0003676">
    <property type="term" value="F:nucleic acid binding"/>
    <property type="evidence" value="ECO:0007669"/>
    <property type="project" value="InterPro"/>
</dbReference>
<keyword evidence="5" id="KW-1185">Reference proteome</keyword>
<proteinExistence type="inferred from homology"/>
<accession>A0A8J4FV88</accession>
<dbReference type="Gene3D" id="1.25.70.10">
    <property type="entry name" value="Transcription termination factor 3, mitochondrial"/>
    <property type="match status" value="1"/>
</dbReference>
<dbReference type="PANTHER" id="PTHR13068:SF219">
    <property type="entry name" value="MITOCHONDRIAL TRANSCRIPTION TERMINATION FACTOR FAMILY PROTEIN"/>
    <property type="match status" value="1"/>
</dbReference>
<sequence length="562" mass="61376">MHKHMSFVAHSGTSAVGTKVDVHRSPTACNIPVVARRNHQSCSIVPALRYCIRNERSPKAPSARPAQDVTTSLAENLRALGADPQVILDHPDLRAADAELLTSSLSALSDWVPRRSLGALLERHPPLLTAPLGAWADFLASFGFQRLAIQELFLNSPDVITSSSVYRAGQVFLFLRQLGLRNEEIVGPIFRWRALLVEEADYQSAASFLASEGGVPDELLPRVASTYPGLLAAPVEGELRPRLQFLKGLGPEASRLLRGFLWEDWCGWIHGLANWSTAVAPKLVALEDLLPGGRPAAEALLREVPEALKCPPESRLVPNLRLLTGRMGIQGESLFVLLCGAPAILSLPPEQLESRWVFLLEAANGSKADLLAYPPYLLASLSKVTGPRFFYITLRGLTSRFMNRAFNGGDAVASESGRRGREVGAGFGIAGSNEYNLDLRWLCEGSDDEWLKRMALEQRAGPGGGGWSAAPLALVVGMAGEARTASHGQEGAKELAGQQQPQWQEAGLVKEELLLLRGDYDEVLSEWDSLLGWCCDKAFTERGCKRFEEQLSLFYLLIQGRM</sequence>
<evidence type="ECO:0000256" key="2">
    <source>
        <dbReference type="ARBA" id="ARBA00022472"/>
    </source>
</evidence>